<dbReference type="PATRIC" id="fig|29423.5.peg.990"/>
<proteinExistence type="predicted"/>
<dbReference type="AlphaFoldDB" id="A0A0W0X4L2"/>
<dbReference type="RefSeq" id="WP_025385599.1">
    <property type="nucleotide sequence ID" value="NZ_LCUA01000032.1"/>
</dbReference>
<dbReference type="Proteomes" id="UP000054858">
    <property type="component" value="Unassembled WGS sequence"/>
</dbReference>
<sequence>MFRAPRVVETVHKVKQFAGHKISEALHLDIHRGFVTMPVVSPIVPRVEIAVPPVATSKAVHRILVGGMSVQASVLAQAQKKPEIVGKTTVVSSLTWLQKLHPDWYEKPWGQPKRYLPDVSRGIADVLFPHYPDDKLMTFGMMKAIEEEQRKQLKGLGIPLIEDIVHRIVGGVDGVAIHCSDEVIKIATGTDYQVVHTGRVPIGPEGIPVQHFGDAYSVSKKDSQIPRVVIGSGLNLDWACRDMHHLSPIIHLIPPGDRARPELADKLHAAIQLEDAQLEFLDEEDVRILAKDVFRGRTIDMRVMTSQLFSAMGFKLDRTLVVTDDPSRVQYVDTAPSPDAIKVFISSTGVETVKAMDLRGTVVPNGNMMLNFLKIQHELGHFALDEKNAMLLTTAWEDAIAKKAAAAGVQIQPEFFRNIEDRVKHSFEKFIPSEVQIWRVIRNAYEKGVSFFDDDGVVRSRPMAVDSKGKPMEWEDFKKLITSPTEDVMRAAHIMEDAPDESAKFTHS</sequence>
<comment type="caution">
    <text evidence="1">The sequence shown here is derived from an EMBL/GenBank/DDBJ whole genome shotgun (WGS) entry which is preliminary data.</text>
</comment>
<accession>A0A0W0X4L2</accession>
<organism evidence="1 2">
    <name type="scientific">Legionella oakridgensis</name>
    <dbReference type="NCBI Taxonomy" id="29423"/>
    <lineage>
        <taxon>Bacteria</taxon>
        <taxon>Pseudomonadati</taxon>
        <taxon>Pseudomonadota</taxon>
        <taxon>Gammaproteobacteria</taxon>
        <taxon>Legionellales</taxon>
        <taxon>Legionellaceae</taxon>
        <taxon>Legionella</taxon>
    </lineage>
</organism>
<reference evidence="1 2" key="1">
    <citation type="submission" date="2015-11" db="EMBL/GenBank/DDBJ databases">
        <title>Genomic analysis of 38 Legionella species identifies large and diverse effector repertoires.</title>
        <authorList>
            <person name="Burstein D."/>
            <person name="Amaro F."/>
            <person name="Zusman T."/>
            <person name="Lifshitz Z."/>
            <person name="Cohen O."/>
            <person name="Gilbert J.A."/>
            <person name="Pupko T."/>
            <person name="Shuman H.A."/>
            <person name="Segal G."/>
        </authorList>
    </citation>
    <scope>NUCLEOTIDE SEQUENCE [LARGE SCALE GENOMIC DNA]</scope>
    <source>
        <strain evidence="1 2">Oak Ridge-10</strain>
    </source>
</reference>
<evidence type="ECO:0000313" key="2">
    <source>
        <dbReference type="Proteomes" id="UP000054858"/>
    </source>
</evidence>
<dbReference type="EMBL" id="LNYP01000019">
    <property type="protein sequence ID" value="KTD39516.1"/>
    <property type="molecule type" value="Genomic_DNA"/>
</dbReference>
<evidence type="ECO:0000313" key="1">
    <source>
        <dbReference type="EMBL" id="KTD39516.1"/>
    </source>
</evidence>
<name>A0A0W0X4L2_9GAMM</name>
<protein>
    <submittedName>
        <fullName evidence="1">Uncharacterized protein</fullName>
    </submittedName>
</protein>
<gene>
    <name evidence="1" type="ORF">Loak_0942</name>
</gene>